<protein>
    <submittedName>
        <fullName evidence="9">ABC transporter permease</fullName>
    </submittedName>
</protein>
<evidence type="ECO:0000256" key="5">
    <source>
        <dbReference type="ARBA" id="ARBA00022989"/>
    </source>
</evidence>
<dbReference type="SUPFAM" id="SSF161098">
    <property type="entry name" value="MetI-like"/>
    <property type="match status" value="1"/>
</dbReference>
<dbReference type="PANTHER" id="PTHR30151">
    <property type="entry name" value="ALKANE SULFONATE ABC TRANSPORTER-RELATED, MEMBRANE SUBUNIT"/>
    <property type="match status" value="1"/>
</dbReference>
<evidence type="ECO:0000313" key="9">
    <source>
        <dbReference type="EMBL" id="MXY92187.1"/>
    </source>
</evidence>
<dbReference type="GO" id="GO:0005886">
    <property type="term" value="C:plasma membrane"/>
    <property type="evidence" value="ECO:0007669"/>
    <property type="project" value="UniProtKB-SubCell"/>
</dbReference>
<dbReference type="Pfam" id="PF00528">
    <property type="entry name" value="BPD_transp_1"/>
    <property type="match status" value="1"/>
</dbReference>
<dbReference type="AlphaFoldDB" id="A0A6B0YNP3"/>
<feature type="transmembrane region" description="Helical" evidence="7">
    <location>
        <begin position="237"/>
        <end position="259"/>
    </location>
</feature>
<keyword evidence="6 7" id="KW-0472">Membrane</keyword>
<organism evidence="9">
    <name type="scientific">Caldilineaceae bacterium SB0664_bin_27</name>
    <dbReference type="NCBI Taxonomy" id="2605260"/>
    <lineage>
        <taxon>Bacteria</taxon>
        <taxon>Bacillati</taxon>
        <taxon>Chloroflexota</taxon>
        <taxon>Caldilineae</taxon>
        <taxon>Caldilineales</taxon>
        <taxon>Caldilineaceae</taxon>
    </lineage>
</organism>
<name>A0A6B0YNP3_9CHLR</name>
<dbReference type="InterPro" id="IPR000515">
    <property type="entry name" value="MetI-like"/>
</dbReference>
<feature type="transmembrane region" description="Helical" evidence="7">
    <location>
        <begin position="12"/>
        <end position="31"/>
    </location>
</feature>
<keyword evidence="5 7" id="KW-1133">Transmembrane helix</keyword>
<evidence type="ECO:0000256" key="3">
    <source>
        <dbReference type="ARBA" id="ARBA00022475"/>
    </source>
</evidence>
<dbReference type="PANTHER" id="PTHR30151:SF20">
    <property type="entry name" value="ABC TRANSPORTER PERMEASE PROTEIN HI_0355-RELATED"/>
    <property type="match status" value="1"/>
</dbReference>
<keyword evidence="3" id="KW-1003">Cell membrane</keyword>
<evidence type="ECO:0000256" key="7">
    <source>
        <dbReference type="RuleBase" id="RU363032"/>
    </source>
</evidence>
<feature type="transmembrane region" description="Helical" evidence="7">
    <location>
        <begin position="124"/>
        <end position="145"/>
    </location>
</feature>
<feature type="transmembrane region" description="Helical" evidence="7">
    <location>
        <begin position="152"/>
        <end position="172"/>
    </location>
</feature>
<comment type="caution">
    <text evidence="9">The sequence shown here is derived from an EMBL/GenBank/DDBJ whole genome shotgun (WGS) entry which is preliminary data.</text>
</comment>
<keyword evidence="4 7" id="KW-0812">Transmembrane</keyword>
<evidence type="ECO:0000256" key="2">
    <source>
        <dbReference type="ARBA" id="ARBA00022448"/>
    </source>
</evidence>
<feature type="transmembrane region" description="Helical" evidence="7">
    <location>
        <begin position="184"/>
        <end position="204"/>
    </location>
</feature>
<gene>
    <name evidence="9" type="ORF">F4Y42_01930</name>
</gene>
<evidence type="ECO:0000256" key="6">
    <source>
        <dbReference type="ARBA" id="ARBA00023136"/>
    </source>
</evidence>
<evidence type="ECO:0000259" key="8">
    <source>
        <dbReference type="PROSITE" id="PS50928"/>
    </source>
</evidence>
<dbReference type="InterPro" id="IPR035906">
    <property type="entry name" value="MetI-like_sf"/>
</dbReference>
<evidence type="ECO:0000256" key="1">
    <source>
        <dbReference type="ARBA" id="ARBA00004651"/>
    </source>
</evidence>
<sequence>MSESRQRIWAPLLILVALVILWETLVTAFNIQQFLLPKPSAILGNLAQVVVTGGTASADESGAERSLNNRFFVVLPGRLTPEVEEHLQSARWLEFPIGGRSVHVVRGSNLTPILAASWFTLKEALGGMAMGTLAGVAVALATTRWTASREALLPFAIAANSMPIIAFAPIMNNWFGIDNPFSKMAIVTVMIFFPIMINTLRGLISVDSRSLELMHSYAAGDSEILFKLRIPNALPSLFSGLKVAGALAMIGAIVGEYFGGPRIALGVFITQEAALFRFASAWAAIIVACLIGITIYLVILLAERLALPWHPTFRK</sequence>
<dbReference type="CDD" id="cd06261">
    <property type="entry name" value="TM_PBP2"/>
    <property type="match status" value="1"/>
</dbReference>
<feature type="domain" description="ABC transmembrane type-1" evidence="8">
    <location>
        <begin position="117"/>
        <end position="299"/>
    </location>
</feature>
<comment type="subcellular location">
    <subcellularLocation>
        <location evidence="1 7">Cell membrane</location>
        <topology evidence="1 7">Multi-pass membrane protein</topology>
    </subcellularLocation>
</comment>
<feature type="transmembrane region" description="Helical" evidence="7">
    <location>
        <begin position="279"/>
        <end position="302"/>
    </location>
</feature>
<dbReference type="EMBL" id="VXRG01000021">
    <property type="protein sequence ID" value="MXY92187.1"/>
    <property type="molecule type" value="Genomic_DNA"/>
</dbReference>
<proteinExistence type="inferred from homology"/>
<dbReference type="PROSITE" id="PS50928">
    <property type="entry name" value="ABC_TM1"/>
    <property type="match status" value="1"/>
</dbReference>
<dbReference type="GO" id="GO:0055085">
    <property type="term" value="P:transmembrane transport"/>
    <property type="evidence" value="ECO:0007669"/>
    <property type="project" value="InterPro"/>
</dbReference>
<evidence type="ECO:0000256" key="4">
    <source>
        <dbReference type="ARBA" id="ARBA00022692"/>
    </source>
</evidence>
<comment type="similarity">
    <text evidence="7">Belongs to the binding-protein-dependent transport system permease family.</text>
</comment>
<reference evidence="9" key="1">
    <citation type="submission" date="2019-09" db="EMBL/GenBank/DDBJ databases">
        <title>Characterisation of the sponge microbiome using genome-centric metagenomics.</title>
        <authorList>
            <person name="Engelberts J.P."/>
            <person name="Robbins S.J."/>
            <person name="De Goeij J.M."/>
            <person name="Aranda M."/>
            <person name="Bell S.C."/>
            <person name="Webster N.S."/>
        </authorList>
    </citation>
    <scope>NUCLEOTIDE SEQUENCE</scope>
    <source>
        <strain evidence="9">SB0664_bin_27</strain>
    </source>
</reference>
<keyword evidence="2 7" id="KW-0813">Transport</keyword>
<dbReference type="Gene3D" id="1.10.3720.10">
    <property type="entry name" value="MetI-like"/>
    <property type="match status" value="1"/>
</dbReference>
<accession>A0A6B0YNP3</accession>